<dbReference type="RefSeq" id="WP_372561671.1">
    <property type="nucleotide sequence ID" value="NZ_JBGOSP010000002.1"/>
</dbReference>
<proteinExistence type="predicted"/>
<gene>
    <name evidence="2" type="ORF">ACEG43_05815</name>
</gene>
<dbReference type="Proteomes" id="UP001571476">
    <property type="component" value="Unassembled WGS sequence"/>
</dbReference>
<keyword evidence="3" id="KW-1185">Reference proteome</keyword>
<feature type="domain" description="Hydantoinase A/oxoprolinase" evidence="1">
    <location>
        <begin position="178"/>
        <end position="306"/>
    </location>
</feature>
<evidence type="ECO:0000259" key="1">
    <source>
        <dbReference type="Pfam" id="PF01968"/>
    </source>
</evidence>
<dbReference type="Pfam" id="PF01968">
    <property type="entry name" value="Hydantoinase_A"/>
    <property type="match status" value="1"/>
</dbReference>
<dbReference type="EMBL" id="JBGOSP010000002">
    <property type="protein sequence ID" value="MFA3835699.1"/>
    <property type="molecule type" value="Genomic_DNA"/>
</dbReference>
<evidence type="ECO:0000313" key="2">
    <source>
        <dbReference type="EMBL" id="MFA3835699.1"/>
    </source>
</evidence>
<evidence type="ECO:0000313" key="3">
    <source>
        <dbReference type="Proteomes" id="UP001571476"/>
    </source>
</evidence>
<comment type="caution">
    <text evidence="2">The sequence shown here is derived from an EMBL/GenBank/DDBJ whole genome shotgun (WGS) entry which is preliminary data.</text>
</comment>
<reference evidence="2 3" key="1">
    <citation type="submission" date="2024-08" db="EMBL/GenBank/DDBJ databases">
        <title>Genome sequence of Streptomyces aureus CACIA-1.46HGO.</title>
        <authorList>
            <person name="Evangelista-Martinez Z."/>
        </authorList>
    </citation>
    <scope>NUCLEOTIDE SEQUENCE [LARGE SCALE GENOMIC DNA]</scope>
    <source>
        <strain evidence="2 3">CACIA-1.46HGO</strain>
    </source>
</reference>
<organism evidence="2 3">
    <name type="scientific">Streptomyces aureus</name>
    <dbReference type="NCBI Taxonomy" id="193461"/>
    <lineage>
        <taxon>Bacteria</taxon>
        <taxon>Bacillati</taxon>
        <taxon>Actinomycetota</taxon>
        <taxon>Actinomycetes</taxon>
        <taxon>Kitasatosporales</taxon>
        <taxon>Streptomycetaceae</taxon>
        <taxon>Streptomyces</taxon>
    </lineage>
</organism>
<dbReference type="InterPro" id="IPR045079">
    <property type="entry name" value="Oxoprolinase-like"/>
</dbReference>
<sequence>MGRATTAVVLTDAAGQVIGEALADSAPTTAVSLRRALARLGPPPGPVRAVVVVCDLARRPFVPRRVAALRISPDSHPALGPFVGWPRKARAAVAGPFQAVAGGSSVTGQPLAVLDRRATADFAHRARVAGVTAFAVCAAGAPAAPGPELEAAGIIAENVPDAALSLSHEIGSLGLRERENATVLNAALGGWADELVQDCRRALRSAGIDAPLLFARDSGGLVSADYFRRHPVIATSPASPCAARGASVRTGSEQAVVVDVGAGSVRCLTVVDGETVRHERPYAGALGVRVQLGAPDVTEVAQGAADEIHAVVARLGEQVPGAPVIHTGGRAEVFEAVSGPEGQFDAARHAARADCRAEIEHIVSAAGRAELDHLLDAARGHALSLAIAAGAAPATVQVRTLTHAPVAYLPAGVHRVTVQAAGEPFTDVPS</sequence>
<name>A0ABV4SDL0_9ACTN</name>
<dbReference type="PANTHER" id="PTHR11365">
    <property type="entry name" value="5-OXOPROLINASE RELATED"/>
    <property type="match status" value="1"/>
</dbReference>
<accession>A0ABV4SDL0</accession>
<dbReference type="InterPro" id="IPR002821">
    <property type="entry name" value="Hydantoinase_A"/>
</dbReference>
<protein>
    <submittedName>
        <fullName evidence="2">Hydantoinase/oxoprolinase family protein</fullName>
    </submittedName>
</protein>